<dbReference type="Proteomes" id="UP001153292">
    <property type="component" value="Chromosome 2"/>
</dbReference>
<gene>
    <name evidence="2" type="ORF">CHILSU_LOCUS4991</name>
</gene>
<feature type="region of interest" description="Disordered" evidence="1">
    <location>
        <begin position="211"/>
        <end position="230"/>
    </location>
</feature>
<dbReference type="EMBL" id="OU963895">
    <property type="protein sequence ID" value="CAH0401756.1"/>
    <property type="molecule type" value="Genomic_DNA"/>
</dbReference>
<accession>A0ABN8B4M0</accession>
<keyword evidence="3" id="KW-1185">Reference proteome</keyword>
<reference evidence="2" key="1">
    <citation type="submission" date="2021-12" db="EMBL/GenBank/DDBJ databases">
        <authorList>
            <person name="King R."/>
        </authorList>
    </citation>
    <scope>NUCLEOTIDE SEQUENCE</scope>
</reference>
<organism evidence="2 3">
    <name type="scientific">Chilo suppressalis</name>
    <name type="common">Asiatic rice borer moth</name>
    <dbReference type="NCBI Taxonomy" id="168631"/>
    <lineage>
        <taxon>Eukaryota</taxon>
        <taxon>Metazoa</taxon>
        <taxon>Ecdysozoa</taxon>
        <taxon>Arthropoda</taxon>
        <taxon>Hexapoda</taxon>
        <taxon>Insecta</taxon>
        <taxon>Pterygota</taxon>
        <taxon>Neoptera</taxon>
        <taxon>Endopterygota</taxon>
        <taxon>Lepidoptera</taxon>
        <taxon>Glossata</taxon>
        <taxon>Ditrysia</taxon>
        <taxon>Pyraloidea</taxon>
        <taxon>Crambidae</taxon>
        <taxon>Crambinae</taxon>
        <taxon>Chilo</taxon>
    </lineage>
</organism>
<protein>
    <submittedName>
        <fullName evidence="2">Uncharacterized protein</fullName>
    </submittedName>
</protein>
<proteinExistence type="predicted"/>
<evidence type="ECO:0000313" key="2">
    <source>
        <dbReference type="EMBL" id="CAH0401756.1"/>
    </source>
</evidence>
<sequence>MGDEENDEELPSISMNSSVRNSDVLSMPSAELLATQRAREEACEQELMTLRAHHDVAALTDSSGSEGEAALAAAVGALVMAGGASLSPGTSPLPGLLARLAPAHASALLQATPDTLETLTDEVCGAVESECLHSEQEVVFAGAWLCVRGAGAGRRIRRALHRLLESHAFHHLSETSFESLSRALLETREPSFLRAEMADVLSAAAGEGERIEKDGDEGEGMEIEREGQSSGGQRCATLILRLLADTVSQLLGHEAPQGAEVSSCLCYWACDAVIGRWRAVGALRAAECVRPLGRLLRRCPRPARCRSPRARLLRHCAAPAHHAHAPHTLEMLVNARKLQLLIRE</sequence>
<feature type="region of interest" description="Disordered" evidence="1">
    <location>
        <begin position="1"/>
        <end position="21"/>
    </location>
</feature>
<feature type="compositionally biased region" description="Acidic residues" evidence="1">
    <location>
        <begin position="1"/>
        <end position="10"/>
    </location>
</feature>
<evidence type="ECO:0000313" key="3">
    <source>
        <dbReference type="Proteomes" id="UP001153292"/>
    </source>
</evidence>
<evidence type="ECO:0000256" key="1">
    <source>
        <dbReference type="SAM" id="MobiDB-lite"/>
    </source>
</evidence>
<name>A0ABN8B4M0_CHISP</name>